<reference evidence="1 3" key="1">
    <citation type="submission" date="2020-05" db="EMBL/GenBank/DDBJ databases">
        <title>Characterization of novel class B3 metallo-beta-lactamase from novel Pseudomonas species.</title>
        <authorList>
            <person name="Yamada K."/>
            <person name="Aoki K."/>
            <person name="Ishii Y."/>
        </authorList>
    </citation>
    <scope>NUCLEOTIDE SEQUENCE [LARGE SCALE GENOMIC DNA]</scope>
    <source>
        <strain evidence="1 3">TUM18999</strain>
        <strain evidence="2 4">TUM20286</strain>
    </source>
</reference>
<evidence type="ECO:0000313" key="3">
    <source>
        <dbReference type="Proteomes" id="UP000509383"/>
    </source>
</evidence>
<name>A0A6J4E5Q1_9PSED</name>
<keyword evidence="4" id="KW-1185">Reference proteome</keyword>
<dbReference type="EMBL" id="BQKM01000008">
    <property type="protein sequence ID" value="GJN54016.1"/>
    <property type="molecule type" value="Genomic_DNA"/>
</dbReference>
<gene>
    <name evidence="1" type="ORF">TUM18999_29360</name>
    <name evidence="2" type="ORF">TUM20286_37680</name>
</gene>
<sequence length="109" mass="11254">MSPRTLLPVLLVSTVCAAEPPSTGKEPPNAFEAAFSMTMVSPMISVIATTDLSSDEKQLKLGRAREDALAFVASAGAIRGAHLEQALGLLRDGSATGDMAWAQALAAGR</sequence>
<evidence type="ECO:0000313" key="4">
    <source>
        <dbReference type="Proteomes" id="UP001054892"/>
    </source>
</evidence>
<dbReference type="EMBL" id="AP023189">
    <property type="protein sequence ID" value="BCG24745.1"/>
    <property type="molecule type" value="Genomic_DNA"/>
</dbReference>
<accession>A0A6J4E5Q1</accession>
<evidence type="ECO:0008006" key="5">
    <source>
        <dbReference type="Google" id="ProtNLM"/>
    </source>
</evidence>
<dbReference type="AlphaFoldDB" id="A0A6J4E5Q1"/>
<protein>
    <recommendedName>
        <fullName evidence="5">DUF2388 domain-containing protein</fullName>
    </recommendedName>
</protein>
<proteinExistence type="predicted"/>
<dbReference type="Proteomes" id="UP001054892">
    <property type="component" value="Unassembled WGS sequence"/>
</dbReference>
<evidence type="ECO:0000313" key="2">
    <source>
        <dbReference type="EMBL" id="GJN54016.1"/>
    </source>
</evidence>
<dbReference type="InterPro" id="IPR012661">
    <property type="entry name" value="CHP02448"/>
</dbReference>
<evidence type="ECO:0000313" key="1">
    <source>
        <dbReference type="EMBL" id="BCG24745.1"/>
    </source>
</evidence>
<dbReference type="RefSeq" id="WP_173178702.1">
    <property type="nucleotide sequence ID" value="NZ_AP023189.1"/>
</dbReference>
<dbReference type="KEGG" id="ptw:TUM18999_29360"/>
<organism evidence="1 3">
    <name type="scientific">Pseudomonas tohonis</name>
    <dbReference type="NCBI Taxonomy" id="2725477"/>
    <lineage>
        <taxon>Bacteria</taxon>
        <taxon>Pseudomonadati</taxon>
        <taxon>Pseudomonadota</taxon>
        <taxon>Gammaproteobacteria</taxon>
        <taxon>Pseudomonadales</taxon>
        <taxon>Pseudomonadaceae</taxon>
        <taxon>Pseudomonas</taxon>
    </lineage>
</organism>
<dbReference type="Proteomes" id="UP000509383">
    <property type="component" value="Chromosome"/>
</dbReference>
<dbReference type="Pfam" id="PF09498">
    <property type="entry name" value="DUF2388"/>
    <property type="match status" value="1"/>
</dbReference>